<keyword evidence="3" id="KW-1185">Reference proteome</keyword>
<feature type="compositionally biased region" description="Basic and acidic residues" evidence="1">
    <location>
        <begin position="23"/>
        <end position="42"/>
    </location>
</feature>
<sequence>MARSQNSFLKKQLQQVKQKKKKDKEERKQQRHEQASTGKLEDMLAYVNADGSISTTPPKSEDEAADKEEKS</sequence>
<feature type="region of interest" description="Disordered" evidence="1">
    <location>
        <begin position="1"/>
        <end position="71"/>
    </location>
</feature>
<evidence type="ECO:0000313" key="3">
    <source>
        <dbReference type="Proteomes" id="UP000321532"/>
    </source>
</evidence>
<dbReference type="AlphaFoldDB" id="A0A512B280"/>
<organism evidence="2 3">
    <name type="scientific">Adhaeribacter aerolatus</name>
    <dbReference type="NCBI Taxonomy" id="670289"/>
    <lineage>
        <taxon>Bacteria</taxon>
        <taxon>Pseudomonadati</taxon>
        <taxon>Bacteroidota</taxon>
        <taxon>Cytophagia</taxon>
        <taxon>Cytophagales</taxon>
        <taxon>Hymenobacteraceae</taxon>
        <taxon>Adhaeribacter</taxon>
    </lineage>
</organism>
<proteinExistence type="predicted"/>
<evidence type="ECO:0000313" key="2">
    <source>
        <dbReference type="EMBL" id="GEO06074.1"/>
    </source>
</evidence>
<dbReference type="Proteomes" id="UP000321532">
    <property type="component" value="Unassembled WGS sequence"/>
</dbReference>
<protein>
    <recommendedName>
        <fullName evidence="4">Cold-shock protein</fullName>
    </recommendedName>
</protein>
<accession>A0A512B280</accession>
<name>A0A512B280_9BACT</name>
<feature type="compositionally biased region" description="Basic and acidic residues" evidence="1">
    <location>
        <begin position="59"/>
        <end position="71"/>
    </location>
</feature>
<gene>
    <name evidence="2" type="ORF">AAE02nite_37380</name>
</gene>
<comment type="caution">
    <text evidence="2">The sequence shown here is derived from an EMBL/GenBank/DDBJ whole genome shotgun (WGS) entry which is preliminary data.</text>
</comment>
<dbReference type="RefSeq" id="WP_146901379.1">
    <property type="nucleotide sequence ID" value="NZ_BJYS01000031.1"/>
</dbReference>
<evidence type="ECO:0000256" key="1">
    <source>
        <dbReference type="SAM" id="MobiDB-lite"/>
    </source>
</evidence>
<evidence type="ECO:0008006" key="4">
    <source>
        <dbReference type="Google" id="ProtNLM"/>
    </source>
</evidence>
<dbReference type="EMBL" id="BJYS01000031">
    <property type="protein sequence ID" value="GEO06074.1"/>
    <property type="molecule type" value="Genomic_DNA"/>
</dbReference>
<reference evidence="2 3" key="1">
    <citation type="submission" date="2019-07" db="EMBL/GenBank/DDBJ databases">
        <title>Whole genome shotgun sequence of Adhaeribacter aerolatus NBRC 106133.</title>
        <authorList>
            <person name="Hosoyama A."/>
            <person name="Uohara A."/>
            <person name="Ohji S."/>
            <person name="Ichikawa N."/>
        </authorList>
    </citation>
    <scope>NUCLEOTIDE SEQUENCE [LARGE SCALE GENOMIC DNA]</scope>
    <source>
        <strain evidence="2 3">NBRC 106133</strain>
    </source>
</reference>